<dbReference type="OrthoDB" id="10467917at2759"/>
<dbReference type="AlphaFoldDB" id="A0A317W6V4"/>
<dbReference type="EMBL" id="MSFK01000021">
    <property type="protein sequence ID" value="PWY80738.1"/>
    <property type="molecule type" value="Genomic_DNA"/>
</dbReference>
<proteinExistence type="predicted"/>
<organism evidence="2 3">
    <name type="scientific">Aspergillus sclerotioniger CBS 115572</name>
    <dbReference type="NCBI Taxonomy" id="1450535"/>
    <lineage>
        <taxon>Eukaryota</taxon>
        <taxon>Fungi</taxon>
        <taxon>Dikarya</taxon>
        <taxon>Ascomycota</taxon>
        <taxon>Pezizomycotina</taxon>
        <taxon>Eurotiomycetes</taxon>
        <taxon>Eurotiomycetidae</taxon>
        <taxon>Eurotiales</taxon>
        <taxon>Aspergillaceae</taxon>
        <taxon>Aspergillus</taxon>
        <taxon>Aspergillus subgen. Circumdati</taxon>
    </lineage>
</organism>
<keyword evidence="1" id="KW-0732">Signal</keyword>
<protein>
    <submittedName>
        <fullName evidence="2">Uncharacterized protein</fullName>
    </submittedName>
</protein>
<gene>
    <name evidence="2" type="ORF">BO94DRAFT_536966</name>
</gene>
<feature type="chain" id="PRO_5016240726" evidence="1">
    <location>
        <begin position="25"/>
        <end position="99"/>
    </location>
</feature>
<dbReference type="RefSeq" id="XP_025465340.1">
    <property type="nucleotide sequence ID" value="XM_025612160.1"/>
</dbReference>
<accession>A0A317W6V4</accession>
<evidence type="ECO:0000256" key="1">
    <source>
        <dbReference type="SAM" id="SignalP"/>
    </source>
</evidence>
<keyword evidence="3" id="KW-1185">Reference proteome</keyword>
<dbReference type="GeneID" id="37114303"/>
<name>A0A317W6V4_9EURO</name>
<evidence type="ECO:0000313" key="3">
    <source>
        <dbReference type="Proteomes" id="UP000246702"/>
    </source>
</evidence>
<comment type="caution">
    <text evidence="2">The sequence shown here is derived from an EMBL/GenBank/DDBJ whole genome shotgun (WGS) entry which is preliminary data.</text>
</comment>
<feature type="signal peptide" evidence="1">
    <location>
        <begin position="1"/>
        <end position="24"/>
    </location>
</feature>
<reference evidence="2 3" key="1">
    <citation type="submission" date="2016-12" db="EMBL/GenBank/DDBJ databases">
        <title>The genomes of Aspergillus section Nigri reveals drivers in fungal speciation.</title>
        <authorList>
            <consortium name="DOE Joint Genome Institute"/>
            <person name="Vesth T.C."/>
            <person name="Nybo J."/>
            <person name="Theobald S."/>
            <person name="Brandl J."/>
            <person name="Frisvad J.C."/>
            <person name="Nielsen K.F."/>
            <person name="Lyhne E.K."/>
            <person name="Kogle M.E."/>
            <person name="Kuo A."/>
            <person name="Riley R."/>
            <person name="Clum A."/>
            <person name="Nolan M."/>
            <person name="Lipzen A."/>
            <person name="Salamov A."/>
            <person name="Henrissat B."/>
            <person name="Wiebenga A."/>
            <person name="De Vries R.P."/>
            <person name="Grigoriev I.V."/>
            <person name="Mortensen U.H."/>
            <person name="Andersen M.R."/>
            <person name="Baker S.E."/>
        </authorList>
    </citation>
    <scope>NUCLEOTIDE SEQUENCE [LARGE SCALE GENOMIC DNA]</scope>
    <source>
        <strain evidence="2 3">CBS 115572</strain>
    </source>
</reference>
<evidence type="ECO:0000313" key="2">
    <source>
        <dbReference type="EMBL" id="PWY80738.1"/>
    </source>
</evidence>
<dbReference type="Proteomes" id="UP000246702">
    <property type="component" value="Unassembled WGS sequence"/>
</dbReference>
<sequence>MACIIVDCLLLLLLLSVYLGYLAGFAACNPRCGCNFDFDFDFGWVDLSERERLIERRFVSIPCTSNDDLLNEALNRDEVRLTGWFELRAICRGTWWLPR</sequence>